<evidence type="ECO:0000313" key="6">
    <source>
        <dbReference type="EMBL" id="KAG8225693.1"/>
    </source>
</evidence>
<dbReference type="Pfam" id="PF16360">
    <property type="entry name" value="GTP-bdg_M"/>
    <property type="match status" value="1"/>
</dbReference>
<evidence type="ECO:0000256" key="2">
    <source>
        <dbReference type="ARBA" id="ARBA00022741"/>
    </source>
</evidence>
<dbReference type="GO" id="GO:0005525">
    <property type="term" value="F:GTP binding"/>
    <property type="evidence" value="ECO:0007669"/>
    <property type="project" value="UniProtKB-KW"/>
</dbReference>
<keyword evidence="7" id="KW-1185">Reference proteome</keyword>
<dbReference type="Pfam" id="PF01926">
    <property type="entry name" value="MMR_HSR1"/>
    <property type="match status" value="1"/>
</dbReference>
<organism evidence="6 7">
    <name type="scientific">Ladona fulva</name>
    <name type="common">Scarce chaser dragonfly</name>
    <name type="synonym">Libellula fulva</name>
    <dbReference type="NCBI Taxonomy" id="123851"/>
    <lineage>
        <taxon>Eukaryota</taxon>
        <taxon>Metazoa</taxon>
        <taxon>Ecdysozoa</taxon>
        <taxon>Arthropoda</taxon>
        <taxon>Hexapoda</taxon>
        <taxon>Insecta</taxon>
        <taxon>Pterygota</taxon>
        <taxon>Palaeoptera</taxon>
        <taxon>Odonata</taxon>
        <taxon>Epiprocta</taxon>
        <taxon>Anisoptera</taxon>
        <taxon>Libelluloidea</taxon>
        <taxon>Libellulidae</taxon>
        <taxon>Ladona</taxon>
    </lineage>
</organism>
<dbReference type="InterPro" id="IPR032305">
    <property type="entry name" value="GTP-bd_M"/>
</dbReference>
<feature type="domain" description="Hflx-type G" evidence="5">
    <location>
        <begin position="338"/>
        <end position="418"/>
    </location>
</feature>
<dbReference type="Gene3D" id="3.40.50.300">
    <property type="entry name" value="P-loop containing nucleotide triphosphate hydrolases"/>
    <property type="match status" value="1"/>
</dbReference>
<protein>
    <recommendedName>
        <fullName evidence="5">Hflx-type G domain-containing protein</fullName>
    </recommendedName>
</protein>
<evidence type="ECO:0000256" key="1">
    <source>
        <dbReference type="ARBA" id="ARBA00022723"/>
    </source>
</evidence>
<proteinExistence type="predicted"/>
<feature type="non-terminal residue" evidence="6">
    <location>
        <position position="1"/>
    </location>
</feature>
<dbReference type="AlphaFoldDB" id="A0A8K0NXZ5"/>
<reference evidence="6" key="1">
    <citation type="submission" date="2013-04" db="EMBL/GenBank/DDBJ databases">
        <authorList>
            <person name="Qu J."/>
            <person name="Murali S.C."/>
            <person name="Bandaranaike D."/>
            <person name="Bellair M."/>
            <person name="Blankenburg K."/>
            <person name="Chao H."/>
            <person name="Dinh H."/>
            <person name="Doddapaneni H."/>
            <person name="Downs B."/>
            <person name="Dugan-Rocha S."/>
            <person name="Elkadiri S."/>
            <person name="Gnanaolivu R.D."/>
            <person name="Hernandez B."/>
            <person name="Javaid M."/>
            <person name="Jayaseelan J.C."/>
            <person name="Lee S."/>
            <person name="Li M."/>
            <person name="Ming W."/>
            <person name="Munidasa M."/>
            <person name="Muniz J."/>
            <person name="Nguyen L."/>
            <person name="Ongeri F."/>
            <person name="Osuji N."/>
            <person name="Pu L.-L."/>
            <person name="Puazo M."/>
            <person name="Qu C."/>
            <person name="Quiroz J."/>
            <person name="Raj R."/>
            <person name="Weissenberger G."/>
            <person name="Xin Y."/>
            <person name="Zou X."/>
            <person name="Han Y."/>
            <person name="Richards S."/>
            <person name="Worley K."/>
            <person name="Muzny D."/>
            <person name="Gibbs R."/>
        </authorList>
    </citation>
    <scope>NUCLEOTIDE SEQUENCE</scope>
    <source>
        <strain evidence="6">Sampled in the wild</strain>
    </source>
</reference>
<dbReference type="GO" id="GO:0043022">
    <property type="term" value="F:ribosome binding"/>
    <property type="evidence" value="ECO:0007669"/>
    <property type="project" value="TreeGrafter"/>
</dbReference>
<dbReference type="Proteomes" id="UP000792457">
    <property type="component" value="Unassembled WGS sequence"/>
</dbReference>
<dbReference type="NCBIfam" id="TIGR03156">
    <property type="entry name" value="GTP_HflX"/>
    <property type="match status" value="1"/>
</dbReference>
<evidence type="ECO:0000256" key="3">
    <source>
        <dbReference type="ARBA" id="ARBA00022842"/>
    </source>
</evidence>
<evidence type="ECO:0000259" key="5">
    <source>
        <dbReference type="PROSITE" id="PS51705"/>
    </source>
</evidence>
<keyword evidence="4" id="KW-0342">GTP-binding</keyword>
<dbReference type="OrthoDB" id="10268034at2759"/>
<dbReference type="InterPro" id="IPR006073">
    <property type="entry name" value="GTP-bd"/>
</dbReference>
<dbReference type="InterPro" id="IPR027417">
    <property type="entry name" value="P-loop_NTPase"/>
</dbReference>
<keyword evidence="1" id="KW-0479">Metal-binding</keyword>
<dbReference type="EMBL" id="KZ308248">
    <property type="protein sequence ID" value="KAG8225693.1"/>
    <property type="molecule type" value="Genomic_DNA"/>
</dbReference>
<dbReference type="PROSITE" id="PS51705">
    <property type="entry name" value="G_HFLX"/>
    <property type="match status" value="1"/>
</dbReference>
<gene>
    <name evidence="6" type="ORF">J437_LFUL001726</name>
</gene>
<dbReference type="GO" id="GO:0046872">
    <property type="term" value="F:metal ion binding"/>
    <property type="evidence" value="ECO:0007669"/>
    <property type="project" value="UniProtKB-KW"/>
</dbReference>
<evidence type="ECO:0000256" key="4">
    <source>
        <dbReference type="ARBA" id="ARBA00023134"/>
    </source>
</evidence>
<dbReference type="GO" id="GO:0005737">
    <property type="term" value="C:cytoplasm"/>
    <property type="evidence" value="ECO:0007669"/>
    <property type="project" value="TreeGrafter"/>
</dbReference>
<dbReference type="InterPro" id="IPR030394">
    <property type="entry name" value="G_HFLX_dom"/>
</dbReference>
<dbReference type="InterPro" id="IPR042108">
    <property type="entry name" value="GTPase_HflX_N_sf"/>
</dbReference>
<reference evidence="6" key="2">
    <citation type="submission" date="2017-10" db="EMBL/GenBank/DDBJ databases">
        <title>Ladona fulva Genome sequencing and assembly.</title>
        <authorList>
            <person name="Murali S."/>
            <person name="Richards S."/>
            <person name="Bandaranaike D."/>
            <person name="Bellair M."/>
            <person name="Blankenburg K."/>
            <person name="Chao H."/>
            <person name="Dinh H."/>
            <person name="Doddapaneni H."/>
            <person name="Dugan-Rocha S."/>
            <person name="Elkadiri S."/>
            <person name="Gnanaolivu R."/>
            <person name="Hernandez B."/>
            <person name="Skinner E."/>
            <person name="Javaid M."/>
            <person name="Lee S."/>
            <person name="Li M."/>
            <person name="Ming W."/>
            <person name="Munidasa M."/>
            <person name="Muniz J."/>
            <person name="Nguyen L."/>
            <person name="Hughes D."/>
            <person name="Osuji N."/>
            <person name="Pu L.-L."/>
            <person name="Puazo M."/>
            <person name="Qu C."/>
            <person name="Quiroz J."/>
            <person name="Raj R."/>
            <person name="Weissenberger G."/>
            <person name="Xin Y."/>
            <person name="Zou X."/>
            <person name="Han Y."/>
            <person name="Worley K."/>
            <person name="Muzny D."/>
            <person name="Gibbs R."/>
        </authorList>
    </citation>
    <scope>NUCLEOTIDE SEQUENCE</scope>
    <source>
        <strain evidence="6">Sampled in the wild</strain>
    </source>
</reference>
<evidence type="ECO:0000313" key="7">
    <source>
        <dbReference type="Proteomes" id="UP000792457"/>
    </source>
</evidence>
<keyword evidence="2" id="KW-0547">Nucleotide-binding</keyword>
<dbReference type="Pfam" id="PF13167">
    <property type="entry name" value="GTP-bdg_N"/>
    <property type="match status" value="1"/>
</dbReference>
<keyword evidence="3" id="KW-0460">Magnesium</keyword>
<dbReference type="InterPro" id="IPR016496">
    <property type="entry name" value="GTPase_HflX"/>
</dbReference>
<comment type="caution">
    <text evidence="6">The sequence shown here is derived from an EMBL/GenBank/DDBJ whole genome shotgun (WGS) entry which is preliminary data.</text>
</comment>
<sequence length="418" mass="47793">MQKRNTRIFRKINTNKLQITRSKKGSFFPIGMAVVTQIYRFPIRGIFGRPLMFNPSRNSLNCRKKFTLNKLVIPGVKGSKCCRLRVAVGLREFFTSSKMLKDDFHSDKNRPYKEDSEREDSETSLKYEELAKRYFSSPEAGHQVFVVQPYIKWGAKKKKITTPDLQLGEAVALVESLHRWKVVDKMKVPLQSFEKKTLFGTGSLQQLTEKIKQNPFVTAVFVSVELLKGFQHRELEEVFGVPVYDRYTIVMQIFRERAVTKEAKLQVAMAEIPYLWSKIQNVNEGESSRQGYGGPGESYVEIRRRILANREHKLKAALEKLRGQRELLRSNRRKHDFPAVAVVGYTNAGKTSLIKALTGEEALEPKDQLFATLDVTTHGGTLPSRLKVIYIDTVGFMSDIPTHLIESFNVTLEDALLA</sequence>
<dbReference type="InterPro" id="IPR025121">
    <property type="entry name" value="GTPase_HflX_N"/>
</dbReference>
<dbReference type="PANTHER" id="PTHR10229">
    <property type="entry name" value="GTP-BINDING PROTEIN HFLX"/>
    <property type="match status" value="1"/>
</dbReference>
<dbReference type="Gene3D" id="3.40.50.11060">
    <property type="entry name" value="GTPase HflX, N-terminal domain"/>
    <property type="match status" value="1"/>
</dbReference>
<dbReference type="SUPFAM" id="SSF52540">
    <property type="entry name" value="P-loop containing nucleoside triphosphate hydrolases"/>
    <property type="match status" value="1"/>
</dbReference>
<dbReference type="PANTHER" id="PTHR10229:SF0">
    <property type="entry name" value="GTP-BINDING PROTEIN 6-RELATED"/>
    <property type="match status" value="1"/>
</dbReference>
<name>A0A8K0NXZ5_LADFU</name>
<accession>A0A8K0NXZ5</accession>